<name>A0A183BF95_9TREM</name>
<reference evidence="4" key="1">
    <citation type="submission" date="2016-06" db="UniProtKB">
        <authorList>
            <consortium name="WormBaseParasite"/>
        </authorList>
    </citation>
    <scope>IDENTIFICATION</scope>
</reference>
<evidence type="ECO:0000313" key="3">
    <source>
        <dbReference type="Proteomes" id="UP000272942"/>
    </source>
</evidence>
<gene>
    <name evidence="2" type="ORF">ECPE_LOCUS17880</name>
</gene>
<dbReference type="Proteomes" id="UP000272942">
    <property type="component" value="Unassembled WGS sequence"/>
</dbReference>
<protein>
    <submittedName>
        <fullName evidence="4">Ion_trans domain-containing protein</fullName>
    </submittedName>
</protein>
<dbReference type="EMBL" id="UZAN01072428">
    <property type="protein sequence ID" value="VDP95217.1"/>
    <property type="molecule type" value="Genomic_DNA"/>
</dbReference>
<dbReference type="GO" id="GO:0016286">
    <property type="term" value="F:small conductance calcium-activated potassium channel activity"/>
    <property type="evidence" value="ECO:0007669"/>
    <property type="project" value="InterPro"/>
</dbReference>
<evidence type="ECO:0000313" key="4">
    <source>
        <dbReference type="WBParaSite" id="ECPE_0001792501-mRNA-1"/>
    </source>
</evidence>
<sequence>MKLSPCLICKSEVCVMESFYSLLVKSLITASTFILVTLIVFYHAVDIKLFSVNNCIEDWRIATSPRKMGFVVLEVLLCMIHPPPILSNYMWPSDQLHSDSSYDHSSHPDVTFPPPRYTTAVPGEHHSISSKLHIPDTENSSASYATVFTTPYITSTPRFVEHKSEFISLELSLSIPMFLRLYLIFRVLLLHSTFFTDAGSRSIGALNRVKINVRFVLKTLATAQPGTMLLIFILFMWVITSWIMRVCERLVYPIESYGLVC</sequence>
<dbReference type="AlphaFoldDB" id="A0A183BF95"/>
<keyword evidence="3" id="KW-1185">Reference proteome</keyword>
<keyword evidence="1" id="KW-1133">Transmembrane helix</keyword>
<evidence type="ECO:0000256" key="1">
    <source>
        <dbReference type="SAM" id="Phobius"/>
    </source>
</evidence>
<feature type="transmembrane region" description="Helical" evidence="1">
    <location>
        <begin position="215"/>
        <end position="239"/>
    </location>
</feature>
<dbReference type="Pfam" id="PF03530">
    <property type="entry name" value="SK_channel"/>
    <property type="match status" value="1"/>
</dbReference>
<accession>A0A183BF95</accession>
<dbReference type="OrthoDB" id="73653at2759"/>
<dbReference type="WBParaSite" id="ECPE_0001792501-mRNA-1">
    <property type="protein sequence ID" value="ECPE_0001792501-mRNA-1"/>
    <property type="gene ID" value="ECPE_0001792501"/>
</dbReference>
<dbReference type="GO" id="GO:0016020">
    <property type="term" value="C:membrane"/>
    <property type="evidence" value="ECO:0007669"/>
    <property type="project" value="InterPro"/>
</dbReference>
<keyword evidence="1" id="KW-0812">Transmembrane</keyword>
<organism evidence="4">
    <name type="scientific">Echinostoma caproni</name>
    <dbReference type="NCBI Taxonomy" id="27848"/>
    <lineage>
        <taxon>Eukaryota</taxon>
        <taxon>Metazoa</taxon>
        <taxon>Spiralia</taxon>
        <taxon>Lophotrochozoa</taxon>
        <taxon>Platyhelminthes</taxon>
        <taxon>Trematoda</taxon>
        <taxon>Digenea</taxon>
        <taxon>Plagiorchiida</taxon>
        <taxon>Echinostomata</taxon>
        <taxon>Echinostomatoidea</taxon>
        <taxon>Echinostomatidae</taxon>
        <taxon>Echinostoma</taxon>
    </lineage>
</organism>
<dbReference type="PANTHER" id="PTHR10153">
    <property type="entry name" value="SMALL CONDUCTANCE CALCIUM-ACTIVATED POTASSIUM CHANNEL"/>
    <property type="match status" value="1"/>
</dbReference>
<evidence type="ECO:0000313" key="2">
    <source>
        <dbReference type="EMBL" id="VDP95217.1"/>
    </source>
</evidence>
<proteinExistence type="predicted"/>
<keyword evidence="1" id="KW-0472">Membrane</keyword>
<feature type="transmembrane region" description="Helical" evidence="1">
    <location>
        <begin position="20"/>
        <end position="42"/>
    </location>
</feature>
<dbReference type="InterPro" id="IPR015449">
    <property type="entry name" value="K_chnl_Ca-activ_SK"/>
</dbReference>
<reference evidence="2 3" key="2">
    <citation type="submission" date="2018-11" db="EMBL/GenBank/DDBJ databases">
        <authorList>
            <consortium name="Pathogen Informatics"/>
        </authorList>
    </citation>
    <scope>NUCLEOTIDE SEQUENCE [LARGE SCALE GENOMIC DNA]</scope>
    <source>
        <strain evidence="2 3">Egypt</strain>
    </source>
</reference>